<feature type="binding site" evidence="9">
    <location>
        <position position="274"/>
    </location>
    <ligand>
        <name>Mn(2+)</name>
        <dbReference type="ChEBI" id="CHEBI:29035"/>
        <label>2</label>
    </ligand>
</feature>
<dbReference type="GO" id="GO:0006508">
    <property type="term" value="P:proteolysis"/>
    <property type="evidence" value="ECO:0007669"/>
    <property type="project" value="UniProtKB-KW"/>
</dbReference>
<dbReference type="GO" id="GO:0005737">
    <property type="term" value="C:cytoplasm"/>
    <property type="evidence" value="ECO:0007669"/>
    <property type="project" value="UniProtKB-SubCell"/>
</dbReference>
<feature type="active site" evidence="9">
    <location>
        <position position="355"/>
    </location>
</feature>
<dbReference type="InterPro" id="IPR000819">
    <property type="entry name" value="Peptidase_M17_C"/>
</dbReference>
<accession>A0A917JL36</accession>
<evidence type="ECO:0000256" key="4">
    <source>
        <dbReference type="ARBA" id="ARBA00022438"/>
    </source>
</evidence>
<dbReference type="EMBL" id="BMPZ01000001">
    <property type="protein sequence ID" value="GGI70242.1"/>
    <property type="molecule type" value="Genomic_DNA"/>
</dbReference>
<sequence length="502" mass="54751">MEFSVKSGSPEKQRSACIVVGVYEPRRLSGIAEQLDKISEGYISNLLRRGDLEGKPGQMLLLHHVPNVLSERVLLVGCGKERELDERQYKQIIAKTINTLNETGSMEAVCFLTELHVKGRDTYWKVRQAVETTKNSLYSFDALKTRKGETRRPLRKLVFNVPTRRELPVGERAIDHGVAVSDGMHLCRDVANMPPNICNPAYLASQARQMAETYDTLTVTTIGEEQMEQLGMHTYLAVGRGSANESIMTVMEYKGAEDQSAKPIVLVGKGLTFDSGGISLKPGEAMDEMKYDMGGAAGVIGAMKSICEMNLPVNVVAVLAGCENMPSGNSYRPGDILTTMSGQTVEVLNTDAEGRLVLCDVLTYVERFDPELVIDTATLTGACVIALGKHASGLFSSHNPLAHEILNAGEQSGDRAWRMPLWDEYQDLLDSPFADMTNLGGRPAGSITAACFLSRFTKKYNWAHIDVAGSAWNSGANKGSTGRPVPILTQFVLNRAGVEQGE</sequence>
<evidence type="ECO:0000259" key="10">
    <source>
        <dbReference type="PROSITE" id="PS00631"/>
    </source>
</evidence>
<dbReference type="InterPro" id="IPR043472">
    <property type="entry name" value="Macro_dom-like"/>
</dbReference>
<comment type="cofactor">
    <cofactor evidence="9">
        <name>Mn(2+)</name>
        <dbReference type="ChEBI" id="CHEBI:29035"/>
    </cofactor>
    <text evidence="9">Binds 2 manganese ions per subunit.</text>
</comment>
<comment type="catalytic activity">
    <reaction evidence="1 9">
        <text>Release of an N-terminal amino acid, Xaa-|-Yaa-, in which Xaa is preferably Leu, but may be other amino acids including Pro although not Arg or Lys, and Yaa may be Pro. Amino acid amides and methyl esters are also readily hydrolyzed, but rates on arylamides are exceedingly low.</text>
        <dbReference type="EC" id="3.4.11.1"/>
    </reaction>
</comment>
<evidence type="ECO:0000313" key="11">
    <source>
        <dbReference type="EMBL" id="GGI70242.1"/>
    </source>
</evidence>
<dbReference type="FunFam" id="3.40.220.10:FF:000001">
    <property type="entry name" value="Probable cytosol aminopeptidase"/>
    <property type="match status" value="1"/>
</dbReference>
<keyword evidence="7 9" id="KW-0378">Hydrolase</keyword>
<comment type="subcellular location">
    <subcellularLocation>
        <location evidence="9">Cytoplasm</location>
    </subcellularLocation>
</comment>
<dbReference type="InterPro" id="IPR023042">
    <property type="entry name" value="Peptidase_M17_leu_NH2_pept"/>
</dbReference>
<keyword evidence="9" id="KW-0963">Cytoplasm</keyword>
<dbReference type="CDD" id="cd00433">
    <property type="entry name" value="Peptidase_M17"/>
    <property type="match status" value="1"/>
</dbReference>
<dbReference type="GO" id="GO:0070006">
    <property type="term" value="F:metalloaminopeptidase activity"/>
    <property type="evidence" value="ECO:0007669"/>
    <property type="project" value="InterPro"/>
</dbReference>
<dbReference type="Proteomes" id="UP000613743">
    <property type="component" value="Unassembled WGS sequence"/>
</dbReference>
<keyword evidence="4 9" id="KW-0031">Aminopeptidase</keyword>
<evidence type="ECO:0000256" key="9">
    <source>
        <dbReference type="HAMAP-Rule" id="MF_00181"/>
    </source>
</evidence>
<dbReference type="Gene3D" id="3.40.630.10">
    <property type="entry name" value="Zn peptidases"/>
    <property type="match status" value="1"/>
</dbReference>
<evidence type="ECO:0000256" key="3">
    <source>
        <dbReference type="ARBA" id="ARBA00009528"/>
    </source>
</evidence>
<dbReference type="PANTHER" id="PTHR11963:SF23">
    <property type="entry name" value="CYTOSOL AMINOPEPTIDASE"/>
    <property type="match status" value="1"/>
</dbReference>
<evidence type="ECO:0000313" key="12">
    <source>
        <dbReference type="Proteomes" id="UP000613743"/>
    </source>
</evidence>
<dbReference type="PANTHER" id="PTHR11963">
    <property type="entry name" value="LEUCINE AMINOPEPTIDASE-RELATED"/>
    <property type="match status" value="1"/>
</dbReference>
<feature type="active site" evidence="9">
    <location>
        <position position="281"/>
    </location>
</feature>
<feature type="domain" description="Cytosol aminopeptidase" evidence="10">
    <location>
        <begin position="349"/>
        <end position="356"/>
    </location>
</feature>
<dbReference type="EC" id="3.4.11.1" evidence="9"/>
<comment type="function">
    <text evidence="9">Presumably involved in the processing and regular turnover of intracellular proteins. Catalyzes the removal of unsubstituted N-terminal amino acids from various peptides.</text>
</comment>
<dbReference type="SUPFAM" id="SSF52949">
    <property type="entry name" value="Macro domain-like"/>
    <property type="match status" value="1"/>
</dbReference>
<feature type="binding site" evidence="9">
    <location>
        <position position="292"/>
    </location>
    <ligand>
        <name>Mn(2+)</name>
        <dbReference type="ChEBI" id="CHEBI:29035"/>
        <label>2</label>
    </ligand>
</feature>
<dbReference type="FunFam" id="3.40.630.10:FF:000004">
    <property type="entry name" value="Probable cytosol aminopeptidase"/>
    <property type="match status" value="1"/>
</dbReference>
<evidence type="ECO:0000256" key="6">
    <source>
        <dbReference type="ARBA" id="ARBA00022723"/>
    </source>
</evidence>
<proteinExistence type="inferred from homology"/>
<keyword evidence="6 9" id="KW-0479">Metal-binding</keyword>
<feature type="binding site" evidence="9">
    <location>
        <position position="269"/>
    </location>
    <ligand>
        <name>Mn(2+)</name>
        <dbReference type="ChEBI" id="CHEBI:29035"/>
        <label>2</label>
    </ligand>
</feature>
<comment type="caution">
    <text evidence="11">The sequence shown here is derived from an EMBL/GenBank/DDBJ whole genome shotgun (WGS) entry which is preliminary data.</text>
</comment>
<feature type="binding site" evidence="9">
    <location>
        <position position="353"/>
    </location>
    <ligand>
        <name>Mn(2+)</name>
        <dbReference type="ChEBI" id="CHEBI:29035"/>
        <label>1</label>
    </ligand>
</feature>
<keyword evidence="5 9" id="KW-0645">Protease</keyword>
<feature type="binding site" evidence="9">
    <location>
        <position position="274"/>
    </location>
    <ligand>
        <name>Mn(2+)</name>
        <dbReference type="ChEBI" id="CHEBI:29035"/>
        <label>1</label>
    </ligand>
</feature>
<protein>
    <recommendedName>
        <fullName evidence="9">Probable cytosol aminopeptidase</fullName>
        <ecNumber evidence="9">3.4.11.1</ecNumber>
    </recommendedName>
    <alternativeName>
        <fullName evidence="9">Leucine aminopeptidase</fullName>
        <shortName evidence="9">LAP</shortName>
        <ecNumber evidence="9">3.4.11.10</ecNumber>
    </alternativeName>
    <alternativeName>
        <fullName evidence="9">Leucyl aminopeptidase</fullName>
    </alternativeName>
</protein>
<reference evidence="11" key="2">
    <citation type="submission" date="2020-09" db="EMBL/GenBank/DDBJ databases">
        <authorList>
            <person name="Sun Q."/>
            <person name="Ohkuma M."/>
        </authorList>
    </citation>
    <scope>NUCLEOTIDE SEQUENCE</scope>
    <source>
        <strain evidence="11">JCM 30804</strain>
    </source>
</reference>
<dbReference type="GO" id="GO:0030145">
    <property type="term" value="F:manganese ion binding"/>
    <property type="evidence" value="ECO:0007669"/>
    <property type="project" value="UniProtKB-UniRule"/>
</dbReference>
<comment type="catalytic activity">
    <reaction evidence="2 9">
        <text>Release of an N-terminal amino acid, preferentially leucine, but not glutamic or aspartic acids.</text>
        <dbReference type="EC" id="3.4.11.10"/>
    </reaction>
</comment>
<evidence type="ECO:0000256" key="1">
    <source>
        <dbReference type="ARBA" id="ARBA00000135"/>
    </source>
</evidence>
<evidence type="ECO:0000256" key="8">
    <source>
        <dbReference type="ARBA" id="ARBA00023211"/>
    </source>
</evidence>
<dbReference type="GO" id="GO:0006355">
    <property type="term" value="P:regulation of DNA-templated transcription"/>
    <property type="evidence" value="ECO:0007669"/>
    <property type="project" value="UniProtKB-ARBA"/>
</dbReference>
<name>A0A917JL36_9GAMM</name>
<dbReference type="Gene3D" id="3.40.220.10">
    <property type="entry name" value="Leucine Aminopeptidase, subunit E, domain 1"/>
    <property type="match status" value="1"/>
</dbReference>
<feature type="binding site" evidence="9">
    <location>
        <position position="351"/>
    </location>
    <ligand>
        <name>Mn(2+)</name>
        <dbReference type="ChEBI" id="CHEBI:29035"/>
        <label>1</label>
    </ligand>
</feature>
<evidence type="ECO:0000256" key="7">
    <source>
        <dbReference type="ARBA" id="ARBA00022801"/>
    </source>
</evidence>
<dbReference type="NCBIfam" id="NF002072">
    <property type="entry name" value="PRK00913.1-1"/>
    <property type="match status" value="1"/>
</dbReference>
<dbReference type="GO" id="GO:0006310">
    <property type="term" value="P:DNA recombination"/>
    <property type="evidence" value="ECO:0007669"/>
    <property type="project" value="UniProtKB-ARBA"/>
</dbReference>
<evidence type="ECO:0000256" key="2">
    <source>
        <dbReference type="ARBA" id="ARBA00000967"/>
    </source>
</evidence>
<gene>
    <name evidence="11" type="primary">pepA2</name>
    <name evidence="9" type="synonym">pepA</name>
    <name evidence="11" type="ORF">GCM10009332_04310</name>
</gene>
<dbReference type="InterPro" id="IPR011356">
    <property type="entry name" value="Leucine_aapep/pepB"/>
</dbReference>
<dbReference type="Pfam" id="PF00883">
    <property type="entry name" value="Peptidase_M17"/>
    <property type="match status" value="1"/>
</dbReference>
<dbReference type="RefSeq" id="WP_188917366.1">
    <property type="nucleotide sequence ID" value="NZ_BMPZ01000001.1"/>
</dbReference>
<dbReference type="EC" id="3.4.11.10" evidence="9"/>
<dbReference type="PRINTS" id="PR00481">
    <property type="entry name" value="LAMNOPPTDASE"/>
</dbReference>
<reference evidence="11" key="1">
    <citation type="journal article" date="2014" name="Int. J. Syst. Evol. Microbiol.">
        <title>Complete genome sequence of Corynebacterium casei LMG S-19264T (=DSM 44701T), isolated from a smear-ripened cheese.</title>
        <authorList>
            <consortium name="US DOE Joint Genome Institute (JGI-PGF)"/>
            <person name="Walter F."/>
            <person name="Albersmeier A."/>
            <person name="Kalinowski J."/>
            <person name="Ruckert C."/>
        </authorList>
    </citation>
    <scope>NUCLEOTIDE SEQUENCE</scope>
    <source>
        <strain evidence="11">JCM 30804</strain>
    </source>
</reference>
<dbReference type="SUPFAM" id="SSF53187">
    <property type="entry name" value="Zn-dependent exopeptidases"/>
    <property type="match status" value="1"/>
</dbReference>
<dbReference type="NCBIfam" id="NF002074">
    <property type="entry name" value="PRK00913.1-4"/>
    <property type="match status" value="1"/>
</dbReference>
<dbReference type="PROSITE" id="PS00631">
    <property type="entry name" value="CYTOSOL_AP"/>
    <property type="match status" value="1"/>
</dbReference>
<feature type="binding site" evidence="9">
    <location>
        <position position="353"/>
    </location>
    <ligand>
        <name>Mn(2+)</name>
        <dbReference type="ChEBI" id="CHEBI:29035"/>
        <label>2</label>
    </ligand>
</feature>
<dbReference type="AlphaFoldDB" id="A0A917JL36"/>
<comment type="similarity">
    <text evidence="3 9">Belongs to the peptidase M17 family.</text>
</comment>
<dbReference type="HAMAP" id="MF_00181">
    <property type="entry name" value="Cytosol_peptidase_M17"/>
    <property type="match status" value="1"/>
</dbReference>
<dbReference type="GO" id="GO:0003677">
    <property type="term" value="F:DNA binding"/>
    <property type="evidence" value="ECO:0007669"/>
    <property type="project" value="UniProtKB-ARBA"/>
</dbReference>
<evidence type="ECO:0000256" key="5">
    <source>
        <dbReference type="ARBA" id="ARBA00022670"/>
    </source>
</evidence>
<dbReference type="InterPro" id="IPR008283">
    <property type="entry name" value="Peptidase_M17_N"/>
</dbReference>
<keyword evidence="12" id="KW-1185">Reference proteome</keyword>
<organism evidence="11 12">
    <name type="scientific">Shewanella gelidii</name>
    <dbReference type="NCBI Taxonomy" id="1642821"/>
    <lineage>
        <taxon>Bacteria</taxon>
        <taxon>Pseudomonadati</taxon>
        <taxon>Pseudomonadota</taxon>
        <taxon>Gammaproteobacteria</taxon>
        <taxon>Alteromonadales</taxon>
        <taxon>Shewanellaceae</taxon>
        <taxon>Shewanella</taxon>
    </lineage>
</organism>
<dbReference type="Pfam" id="PF02789">
    <property type="entry name" value="Peptidase_M17_N"/>
    <property type="match status" value="1"/>
</dbReference>
<keyword evidence="8 9" id="KW-0464">Manganese</keyword>